<organism evidence="2 3">
    <name type="scientific">Pseudomonas sessilinigenes</name>
    <dbReference type="NCBI Taxonomy" id="658629"/>
    <lineage>
        <taxon>Bacteria</taxon>
        <taxon>Pseudomonadati</taxon>
        <taxon>Pseudomonadota</taxon>
        <taxon>Gammaproteobacteria</taxon>
        <taxon>Pseudomonadales</taxon>
        <taxon>Pseudomonadaceae</taxon>
        <taxon>Pseudomonas</taxon>
    </lineage>
</organism>
<keyword evidence="3" id="KW-1185">Reference proteome</keyword>
<dbReference type="EMBL" id="CP077074">
    <property type="protein sequence ID" value="QXH41127.1"/>
    <property type="molecule type" value="Genomic_DNA"/>
</dbReference>
<feature type="chain" id="PRO_5045580952" evidence="1">
    <location>
        <begin position="22"/>
        <end position="186"/>
    </location>
</feature>
<proteinExistence type="predicted"/>
<keyword evidence="1" id="KW-0732">Signal</keyword>
<feature type="signal peptide" evidence="1">
    <location>
        <begin position="1"/>
        <end position="21"/>
    </location>
</feature>
<accession>A0ABX8MR40</accession>
<sequence length="186" mass="20575">MKKVMLCFALLFSFTCSFAMAADRPSYPFNDKIASGLSRHHIIPWEELVKFGTDNFTSDADRTDLINAIIGTRTVNLGSFKNNVPQLVAGLHTPQNPEAVEVWQSLLAWTQGNLVVGTNTRPDDPGSKFDQVAYNCLKVVNHDAAYTVIFANWEKPAATPAKKKEYFLTMAAHDIADAAGQPCWKP</sequence>
<gene>
    <name evidence="2" type="ORF">KSS89_02575</name>
</gene>
<dbReference type="Proteomes" id="UP000693952">
    <property type="component" value="Chromosome"/>
</dbReference>
<name>A0ABX8MR40_9PSED</name>
<protein>
    <submittedName>
        <fullName evidence="2">Uncharacterized protein</fullName>
    </submittedName>
</protein>
<reference evidence="2" key="1">
    <citation type="submission" date="2021-06" db="EMBL/GenBank/DDBJ databases">
        <title>Updating the genus Pseudomonas: Description of 43 new species and partition of the Pseudomonas putida group.</title>
        <authorList>
            <person name="Girard L."/>
            <person name="Lood C."/>
            <person name="Vandamme P."/>
            <person name="Rokni-Zadeh H."/>
            <person name="van Noort V."/>
            <person name="Hofte M."/>
            <person name="Lavigne R."/>
            <person name="De Mot R."/>
        </authorList>
    </citation>
    <scope>NUCLEOTIDE SEQUENCE</scope>
    <source>
        <strain evidence="2">CMR12a</strain>
    </source>
</reference>
<evidence type="ECO:0000313" key="3">
    <source>
        <dbReference type="Proteomes" id="UP000693952"/>
    </source>
</evidence>
<evidence type="ECO:0000313" key="2">
    <source>
        <dbReference type="EMBL" id="QXH41127.1"/>
    </source>
</evidence>
<dbReference type="RefSeq" id="WP_068580256.1">
    <property type="nucleotide sequence ID" value="NZ_CP027706.1"/>
</dbReference>
<evidence type="ECO:0000256" key="1">
    <source>
        <dbReference type="SAM" id="SignalP"/>
    </source>
</evidence>